<dbReference type="Proteomes" id="UP001281761">
    <property type="component" value="Unassembled WGS sequence"/>
</dbReference>
<proteinExistence type="predicted"/>
<accession>A0ABQ9XY95</accession>
<comment type="caution">
    <text evidence="1">The sequence shown here is derived from an EMBL/GenBank/DDBJ whole genome shotgun (WGS) entry which is preliminary data.</text>
</comment>
<organism evidence="1 2">
    <name type="scientific">Blattamonas nauphoetae</name>
    <dbReference type="NCBI Taxonomy" id="2049346"/>
    <lineage>
        <taxon>Eukaryota</taxon>
        <taxon>Metamonada</taxon>
        <taxon>Preaxostyla</taxon>
        <taxon>Oxymonadida</taxon>
        <taxon>Blattamonas</taxon>
    </lineage>
</organism>
<evidence type="ECO:0008006" key="3">
    <source>
        <dbReference type="Google" id="ProtNLM"/>
    </source>
</evidence>
<sequence length="131" mass="15102">MGEGAAIKTIPSIQGRRQIEDESVCIQNQICLYTYPQFDHIDVRSHQCRITHSDNKLVRSSLICPHSEEDAWVLDRIAVMEEFRRKRFGVHVVRVAINDAQLLPANPFVRVNAQDSAIPFHQANRLKHNKF</sequence>
<protein>
    <recommendedName>
        <fullName evidence="3">N-acetyltransferase domain-containing protein</fullName>
    </recommendedName>
</protein>
<keyword evidence="2" id="KW-1185">Reference proteome</keyword>
<dbReference type="InterPro" id="IPR016181">
    <property type="entry name" value="Acyl_CoA_acyltransferase"/>
</dbReference>
<dbReference type="Gene3D" id="3.40.630.30">
    <property type="match status" value="1"/>
</dbReference>
<evidence type="ECO:0000313" key="2">
    <source>
        <dbReference type="Proteomes" id="UP001281761"/>
    </source>
</evidence>
<reference evidence="1 2" key="1">
    <citation type="journal article" date="2022" name="bioRxiv">
        <title>Genomics of Preaxostyla Flagellates Illuminates Evolutionary Transitions and the Path Towards Mitochondrial Loss.</title>
        <authorList>
            <person name="Novak L.V.F."/>
            <person name="Treitli S.C."/>
            <person name="Pyrih J."/>
            <person name="Halakuc P."/>
            <person name="Pipaliya S.V."/>
            <person name="Vacek V."/>
            <person name="Brzon O."/>
            <person name="Soukal P."/>
            <person name="Eme L."/>
            <person name="Dacks J.B."/>
            <person name="Karnkowska A."/>
            <person name="Elias M."/>
            <person name="Hampl V."/>
        </authorList>
    </citation>
    <scope>NUCLEOTIDE SEQUENCE [LARGE SCALE GENOMIC DNA]</scope>
    <source>
        <strain evidence="1">NAU3</strain>
        <tissue evidence="1">Gut</tissue>
    </source>
</reference>
<gene>
    <name evidence="1" type="ORF">BLNAU_8534</name>
</gene>
<dbReference type="EMBL" id="JARBJD010000055">
    <property type="protein sequence ID" value="KAK2956480.1"/>
    <property type="molecule type" value="Genomic_DNA"/>
</dbReference>
<dbReference type="SUPFAM" id="SSF55729">
    <property type="entry name" value="Acyl-CoA N-acyltransferases (Nat)"/>
    <property type="match status" value="1"/>
</dbReference>
<evidence type="ECO:0000313" key="1">
    <source>
        <dbReference type="EMBL" id="KAK2956480.1"/>
    </source>
</evidence>
<name>A0ABQ9XY95_9EUKA</name>